<dbReference type="OrthoDB" id="9802264at2"/>
<gene>
    <name evidence="5" type="ORF">FRZ61_09680</name>
</gene>
<dbReference type="FunFam" id="3.40.50.300:FF:000425">
    <property type="entry name" value="Probable ABC transporter, ATP-binding subunit"/>
    <property type="match status" value="1"/>
</dbReference>
<proteinExistence type="predicted"/>
<dbReference type="RefSeq" id="WP_151115303.1">
    <property type="nucleotide sequence ID" value="NZ_CP042582.1"/>
</dbReference>
<dbReference type="PROSITE" id="PS00211">
    <property type="entry name" value="ABC_TRANSPORTER_1"/>
    <property type="match status" value="1"/>
</dbReference>
<reference evidence="5 6" key="1">
    <citation type="submission" date="2019-08" db="EMBL/GenBank/DDBJ databases">
        <title>Hyperibacter terrae gen. nov., sp. nov. and Hyperibacter viscosus sp. nov., two new members in the family Rhodospirillaceae isolated from the rhizosphere of Hypericum perforatum.</title>
        <authorList>
            <person name="Noviana Z."/>
        </authorList>
    </citation>
    <scope>NUCLEOTIDE SEQUENCE [LARGE SCALE GENOMIC DNA]</scope>
    <source>
        <strain evidence="5 6">R5959</strain>
    </source>
</reference>
<dbReference type="KEGG" id="hadh:FRZ61_09680"/>
<dbReference type="Proteomes" id="UP000325797">
    <property type="component" value="Chromosome"/>
</dbReference>
<evidence type="ECO:0000313" key="6">
    <source>
        <dbReference type="Proteomes" id="UP000325797"/>
    </source>
</evidence>
<dbReference type="GO" id="GO:0016887">
    <property type="term" value="F:ATP hydrolysis activity"/>
    <property type="evidence" value="ECO:0007669"/>
    <property type="project" value="InterPro"/>
</dbReference>
<dbReference type="InterPro" id="IPR051921">
    <property type="entry name" value="ABC_osmolyte_uptake_ATP-bind"/>
</dbReference>
<dbReference type="InterPro" id="IPR027417">
    <property type="entry name" value="P-loop_NTPase"/>
</dbReference>
<dbReference type="Pfam" id="PF00005">
    <property type="entry name" value="ABC_tran"/>
    <property type="match status" value="1"/>
</dbReference>
<sequence length="357" mass="39160">MTDPTGRNAKLVCRRLWKLYGAEPLRRLRERGIDLAAADPADSRRVATELGLIVAAGNVSFEVEPGECFIVMGLSGSGKSTVIRCLSRLVEPTAGEVELDGKSLLAMSERELIAVRRRRMGMVFQHFGLFGHQTVLENVAFPLKVQGIGRPEREKRARETIELVGLKGREESYPWQLSGGQQQRVGFARSLAVGPDLWLLDEPFSALDPLIRRQMQTEFLNLKRMLGKTVVFITHDFLEAVYLADRVAIMREGEIVQIGTPAELMLRPATDYVRQFTRDVPRPMVLTAGDIAEPLGGNGEIAAGAPEVRAGTRLAEILAQVSIHAPTLTVVDPAGRPVGRLTPQSLSRALGSAERPA</sequence>
<protein>
    <submittedName>
        <fullName evidence="5">ABC transporter ATP-binding protein</fullName>
    </submittedName>
</protein>
<dbReference type="AlphaFoldDB" id="A0A5J6MV33"/>
<evidence type="ECO:0000256" key="3">
    <source>
        <dbReference type="ARBA" id="ARBA00022840"/>
    </source>
</evidence>
<dbReference type="Gene3D" id="3.40.50.300">
    <property type="entry name" value="P-loop containing nucleotide triphosphate hydrolases"/>
    <property type="match status" value="1"/>
</dbReference>
<feature type="domain" description="ABC transporter" evidence="4">
    <location>
        <begin position="28"/>
        <end position="277"/>
    </location>
</feature>
<dbReference type="PANTHER" id="PTHR43869:SF1">
    <property type="entry name" value="GLYCINE BETAINE_PROLINE BETAINE TRANSPORT SYSTEM ATP-BINDING PROTEIN PROV"/>
    <property type="match status" value="1"/>
</dbReference>
<dbReference type="SUPFAM" id="SSF52540">
    <property type="entry name" value="P-loop containing nucleoside triphosphate hydrolases"/>
    <property type="match status" value="1"/>
</dbReference>
<organism evidence="5 6">
    <name type="scientific">Hypericibacter adhaerens</name>
    <dbReference type="NCBI Taxonomy" id="2602016"/>
    <lineage>
        <taxon>Bacteria</taxon>
        <taxon>Pseudomonadati</taxon>
        <taxon>Pseudomonadota</taxon>
        <taxon>Alphaproteobacteria</taxon>
        <taxon>Rhodospirillales</taxon>
        <taxon>Dongiaceae</taxon>
        <taxon>Hypericibacter</taxon>
    </lineage>
</organism>
<accession>A0A5J6MV33</accession>
<evidence type="ECO:0000313" key="5">
    <source>
        <dbReference type="EMBL" id="QEX21047.1"/>
    </source>
</evidence>
<dbReference type="GO" id="GO:0015697">
    <property type="term" value="P:quaternary ammonium group transport"/>
    <property type="evidence" value="ECO:0007669"/>
    <property type="project" value="UniProtKB-ARBA"/>
</dbReference>
<dbReference type="GO" id="GO:0005524">
    <property type="term" value="F:ATP binding"/>
    <property type="evidence" value="ECO:0007669"/>
    <property type="project" value="UniProtKB-KW"/>
</dbReference>
<dbReference type="InterPro" id="IPR003439">
    <property type="entry name" value="ABC_transporter-like_ATP-bd"/>
</dbReference>
<evidence type="ECO:0000259" key="4">
    <source>
        <dbReference type="PROSITE" id="PS50893"/>
    </source>
</evidence>
<evidence type="ECO:0000256" key="1">
    <source>
        <dbReference type="ARBA" id="ARBA00022448"/>
    </source>
</evidence>
<dbReference type="PROSITE" id="PS50893">
    <property type="entry name" value="ABC_TRANSPORTER_2"/>
    <property type="match status" value="1"/>
</dbReference>
<dbReference type="InterPro" id="IPR017871">
    <property type="entry name" value="ABC_transporter-like_CS"/>
</dbReference>
<dbReference type="EMBL" id="CP042582">
    <property type="protein sequence ID" value="QEX21047.1"/>
    <property type="molecule type" value="Genomic_DNA"/>
</dbReference>
<evidence type="ECO:0000256" key="2">
    <source>
        <dbReference type="ARBA" id="ARBA00022741"/>
    </source>
</evidence>
<keyword evidence="2" id="KW-0547">Nucleotide-binding</keyword>
<keyword evidence="6" id="KW-1185">Reference proteome</keyword>
<keyword evidence="1" id="KW-0813">Transport</keyword>
<name>A0A5J6MV33_9PROT</name>
<dbReference type="InterPro" id="IPR003593">
    <property type="entry name" value="AAA+_ATPase"/>
</dbReference>
<dbReference type="SMART" id="SM00382">
    <property type="entry name" value="AAA"/>
    <property type="match status" value="1"/>
</dbReference>
<dbReference type="PANTHER" id="PTHR43869">
    <property type="entry name" value="GLYCINE BETAINE/PROLINE BETAINE TRANSPORT SYSTEM ATP-BINDING PROTEIN PROV"/>
    <property type="match status" value="1"/>
</dbReference>
<keyword evidence="3 5" id="KW-0067">ATP-binding</keyword>